<organism evidence="6 7">
    <name type="scientific">Halobacteriovorax vibrionivorans</name>
    <dbReference type="NCBI Taxonomy" id="2152716"/>
    <lineage>
        <taxon>Bacteria</taxon>
        <taxon>Pseudomonadati</taxon>
        <taxon>Bdellovibrionota</taxon>
        <taxon>Bacteriovoracia</taxon>
        <taxon>Bacteriovoracales</taxon>
        <taxon>Halobacteriovoraceae</taxon>
        <taxon>Halobacteriovorax</taxon>
    </lineage>
</organism>
<evidence type="ECO:0000256" key="1">
    <source>
        <dbReference type="ARBA" id="ARBA00005854"/>
    </source>
</evidence>
<keyword evidence="2 3" id="KW-0560">Oxidoreductase</keyword>
<dbReference type="CDD" id="cd05301">
    <property type="entry name" value="GDH"/>
    <property type="match status" value="1"/>
</dbReference>
<evidence type="ECO:0000313" key="6">
    <source>
        <dbReference type="EMBL" id="RZF20686.1"/>
    </source>
</evidence>
<evidence type="ECO:0000259" key="5">
    <source>
        <dbReference type="Pfam" id="PF02826"/>
    </source>
</evidence>
<feature type="domain" description="D-isomer specific 2-hydroxyacid dehydrogenase NAD-binding" evidence="5">
    <location>
        <begin position="113"/>
        <end position="292"/>
    </location>
</feature>
<gene>
    <name evidence="6" type="ORF">DAY19_11920</name>
</gene>
<evidence type="ECO:0000256" key="3">
    <source>
        <dbReference type="RuleBase" id="RU003719"/>
    </source>
</evidence>
<keyword evidence="7" id="KW-1185">Reference proteome</keyword>
<reference evidence="7" key="1">
    <citation type="journal article" date="2019" name="Int. J. Syst. Evol. Microbiol.">
        <title>Halobacteriovorax valvorus sp. nov., a novel prokaryotic predator isolated from coastal seawater of China.</title>
        <authorList>
            <person name="Chen M.-X."/>
        </authorList>
    </citation>
    <scope>NUCLEOTIDE SEQUENCE [LARGE SCALE GENOMIC DNA]</scope>
    <source>
        <strain evidence="7">BL9</strain>
    </source>
</reference>
<sequence length="323" mass="36557">MKKFNIFATDIIQGPLYERLKKDGHKLTVWDRREDGPLTSEKMIENANDSEVIISMLSNTIDAYILAQLPKLKLITQYAVGFNNIDIKYAHSKEIIICNTPNVLTEATAELAMALMLAVARNLEAARKNVLNKEWETWEPSGFIGNSLFKKKHGIIGAGRIGTQLAKMCKGAFDQEIYYTGPNRKDEIESSCNAKYLSLEELAQECDIISIHCPYNEETHKLIDKKIFALFKNNVILINTARGEIIDEEELFSFFEKHKEAKAGLDVVCNEPLKADSPLRKLDNVFILPHIGSANDEARLNMAQLIYDNISAFSKDEELKTRV</sequence>
<evidence type="ECO:0000313" key="7">
    <source>
        <dbReference type="Proteomes" id="UP000443582"/>
    </source>
</evidence>
<dbReference type="InterPro" id="IPR050223">
    <property type="entry name" value="D-isomer_2-hydroxyacid_DH"/>
</dbReference>
<protein>
    <submittedName>
        <fullName evidence="6">D-glycerate dehydrogenase</fullName>
    </submittedName>
</protein>
<dbReference type="Pfam" id="PF00389">
    <property type="entry name" value="2-Hacid_dh"/>
    <property type="match status" value="1"/>
</dbReference>
<dbReference type="Pfam" id="PF02826">
    <property type="entry name" value="2-Hacid_dh_C"/>
    <property type="match status" value="1"/>
</dbReference>
<accession>A0ABY0IFW6</accession>
<name>A0ABY0IFW6_9BACT</name>
<dbReference type="Gene3D" id="3.40.50.720">
    <property type="entry name" value="NAD(P)-binding Rossmann-like Domain"/>
    <property type="match status" value="2"/>
</dbReference>
<feature type="domain" description="D-isomer specific 2-hydroxyacid dehydrogenase catalytic" evidence="4">
    <location>
        <begin position="17"/>
        <end position="323"/>
    </location>
</feature>
<comment type="caution">
    <text evidence="6">The sequence shown here is derived from an EMBL/GenBank/DDBJ whole genome shotgun (WGS) entry which is preliminary data.</text>
</comment>
<proteinExistence type="inferred from homology"/>
<dbReference type="PROSITE" id="PS00671">
    <property type="entry name" value="D_2_HYDROXYACID_DH_3"/>
    <property type="match status" value="1"/>
</dbReference>
<evidence type="ECO:0000256" key="2">
    <source>
        <dbReference type="ARBA" id="ARBA00023002"/>
    </source>
</evidence>
<comment type="similarity">
    <text evidence="1 3">Belongs to the D-isomer specific 2-hydroxyacid dehydrogenase family.</text>
</comment>
<evidence type="ECO:0000259" key="4">
    <source>
        <dbReference type="Pfam" id="PF00389"/>
    </source>
</evidence>
<dbReference type="SUPFAM" id="SSF51735">
    <property type="entry name" value="NAD(P)-binding Rossmann-fold domains"/>
    <property type="match status" value="1"/>
</dbReference>
<dbReference type="InterPro" id="IPR036291">
    <property type="entry name" value="NAD(P)-bd_dom_sf"/>
</dbReference>
<dbReference type="PANTHER" id="PTHR10996">
    <property type="entry name" value="2-HYDROXYACID DEHYDROGENASE-RELATED"/>
    <property type="match status" value="1"/>
</dbReference>
<dbReference type="InterPro" id="IPR006139">
    <property type="entry name" value="D-isomer_2_OHA_DH_cat_dom"/>
</dbReference>
<dbReference type="SUPFAM" id="SSF52283">
    <property type="entry name" value="Formate/glycerate dehydrogenase catalytic domain-like"/>
    <property type="match status" value="1"/>
</dbReference>
<dbReference type="InterPro" id="IPR029753">
    <property type="entry name" value="D-isomer_DH_CS"/>
</dbReference>
<dbReference type="PANTHER" id="PTHR10996:SF257">
    <property type="entry name" value="GLYOXYLATE REDUCTASE 1"/>
    <property type="match status" value="1"/>
</dbReference>
<dbReference type="EMBL" id="QDKL01000003">
    <property type="protein sequence ID" value="RZF20686.1"/>
    <property type="molecule type" value="Genomic_DNA"/>
</dbReference>
<dbReference type="InterPro" id="IPR006140">
    <property type="entry name" value="D-isomer_DH_NAD-bd"/>
</dbReference>
<dbReference type="RefSeq" id="WP_115362756.1">
    <property type="nucleotide sequence ID" value="NZ_QDKL01000003.1"/>
</dbReference>
<dbReference type="Proteomes" id="UP000443582">
    <property type="component" value="Unassembled WGS sequence"/>
</dbReference>